<dbReference type="EMBL" id="FNLO01000011">
    <property type="protein sequence ID" value="SDV50270.1"/>
    <property type="molecule type" value="Genomic_DNA"/>
</dbReference>
<protein>
    <submittedName>
        <fullName evidence="2">Catechol 2,3-dioxygenase</fullName>
    </submittedName>
</protein>
<dbReference type="OrthoDB" id="9093825at2"/>
<reference evidence="3" key="1">
    <citation type="submission" date="2016-09" db="EMBL/GenBank/DDBJ databases">
        <authorList>
            <person name="Varghese N."/>
            <person name="Submissions S."/>
        </authorList>
    </citation>
    <scope>NUCLEOTIDE SEQUENCE [LARGE SCALE GENOMIC DNA]</scope>
    <source>
        <strain evidence="3">JS23</strain>
    </source>
</reference>
<dbReference type="AlphaFoldDB" id="A0A1H2PV11"/>
<keyword evidence="2" id="KW-0560">Oxidoreductase</keyword>
<dbReference type="STRING" id="1770053.SAMN05216551_11146"/>
<name>A0A1H2PV11_9BURK</name>
<dbReference type="GO" id="GO:0051213">
    <property type="term" value="F:dioxygenase activity"/>
    <property type="evidence" value="ECO:0007669"/>
    <property type="project" value="UniProtKB-KW"/>
</dbReference>
<evidence type="ECO:0000313" key="2">
    <source>
        <dbReference type="EMBL" id="SDV50270.1"/>
    </source>
</evidence>
<keyword evidence="3" id="KW-1185">Reference proteome</keyword>
<dbReference type="RefSeq" id="WP_091911084.1">
    <property type="nucleotide sequence ID" value="NZ_FNLO01000011.1"/>
</dbReference>
<dbReference type="Proteomes" id="UP000243719">
    <property type="component" value="Unassembled WGS sequence"/>
</dbReference>
<sequence length="135" mass="15265">MNLSAAAKLNHVSFPTHDVAREAHFFEQYLGAKLEFVDPGSDSALLRHGNMDIVLEKMPIDVTWHKDFHIGLELETKQAVDALHHAFRQAGIALESEVFNRIGRGSRFFARTPGGIQIEINTREDREAKWDPSTK</sequence>
<dbReference type="Gene3D" id="3.10.180.10">
    <property type="entry name" value="2,3-Dihydroxybiphenyl 1,2-Dioxygenase, domain 1"/>
    <property type="match status" value="1"/>
</dbReference>
<dbReference type="InterPro" id="IPR037523">
    <property type="entry name" value="VOC_core"/>
</dbReference>
<dbReference type="InterPro" id="IPR029068">
    <property type="entry name" value="Glyas_Bleomycin-R_OHBP_Dase"/>
</dbReference>
<proteinExistence type="predicted"/>
<evidence type="ECO:0000313" key="3">
    <source>
        <dbReference type="Proteomes" id="UP000243719"/>
    </source>
</evidence>
<gene>
    <name evidence="2" type="ORF">SAMN05216551_11146</name>
</gene>
<dbReference type="SUPFAM" id="SSF54593">
    <property type="entry name" value="Glyoxalase/Bleomycin resistance protein/Dihydroxybiphenyl dioxygenase"/>
    <property type="match status" value="1"/>
</dbReference>
<dbReference type="PROSITE" id="PS51819">
    <property type="entry name" value="VOC"/>
    <property type="match status" value="1"/>
</dbReference>
<organism evidence="2 3">
    <name type="scientific">Chitinasiproducens palmae</name>
    <dbReference type="NCBI Taxonomy" id="1770053"/>
    <lineage>
        <taxon>Bacteria</taxon>
        <taxon>Pseudomonadati</taxon>
        <taxon>Pseudomonadota</taxon>
        <taxon>Betaproteobacteria</taxon>
        <taxon>Burkholderiales</taxon>
        <taxon>Burkholderiaceae</taxon>
        <taxon>Chitinasiproducens</taxon>
    </lineage>
</organism>
<keyword evidence="2" id="KW-0223">Dioxygenase</keyword>
<dbReference type="Pfam" id="PF00903">
    <property type="entry name" value="Glyoxalase"/>
    <property type="match status" value="1"/>
</dbReference>
<dbReference type="CDD" id="cd06587">
    <property type="entry name" value="VOC"/>
    <property type="match status" value="1"/>
</dbReference>
<dbReference type="InterPro" id="IPR004360">
    <property type="entry name" value="Glyas_Fos-R_dOase_dom"/>
</dbReference>
<accession>A0A1H2PV11</accession>
<feature type="domain" description="VOC" evidence="1">
    <location>
        <begin position="8"/>
        <end position="123"/>
    </location>
</feature>
<evidence type="ECO:0000259" key="1">
    <source>
        <dbReference type="PROSITE" id="PS51819"/>
    </source>
</evidence>